<proteinExistence type="inferred from homology"/>
<dbReference type="Pfam" id="PF04434">
    <property type="entry name" value="SWIM"/>
    <property type="match status" value="1"/>
</dbReference>
<dbReference type="InterPro" id="IPR031052">
    <property type="entry name" value="FHY3/FAR1"/>
</dbReference>
<dbReference type="EMBL" id="JAEACU010000004">
    <property type="protein sequence ID" value="KAH7533615.1"/>
    <property type="molecule type" value="Genomic_DNA"/>
</dbReference>
<dbReference type="GO" id="GO:0005634">
    <property type="term" value="C:nucleus"/>
    <property type="evidence" value="ECO:0007669"/>
    <property type="project" value="UniProtKB-SubCell"/>
</dbReference>
<dbReference type="Pfam" id="PF03101">
    <property type="entry name" value="FAR1"/>
    <property type="match status" value="1"/>
</dbReference>
<dbReference type="GO" id="GO:0008270">
    <property type="term" value="F:zinc ion binding"/>
    <property type="evidence" value="ECO:0007669"/>
    <property type="project" value="UniProtKB-UniRule"/>
</dbReference>
<comment type="similarity">
    <text evidence="1 6">Belongs to the FHY3/FAR1 family.</text>
</comment>
<dbReference type="Proteomes" id="UP000813462">
    <property type="component" value="Unassembled WGS sequence"/>
</dbReference>
<evidence type="ECO:0000256" key="4">
    <source>
        <dbReference type="ARBA" id="ARBA00022833"/>
    </source>
</evidence>
<evidence type="ECO:0000256" key="2">
    <source>
        <dbReference type="ARBA" id="ARBA00022723"/>
    </source>
</evidence>
<dbReference type="SMART" id="SM00575">
    <property type="entry name" value="ZnF_PMZ"/>
    <property type="match status" value="1"/>
</dbReference>
<evidence type="ECO:0000256" key="6">
    <source>
        <dbReference type="RuleBase" id="RU367018"/>
    </source>
</evidence>
<dbReference type="PROSITE" id="PS50966">
    <property type="entry name" value="ZF_SWIM"/>
    <property type="match status" value="1"/>
</dbReference>
<evidence type="ECO:0000256" key="3">
    <source>
        <dbReference type="ARBA" id="ARBA00022771"/>
    </source>
</evidence>
<reference evidence="9" key="1">
    <citation type="journal article" date="2021" name="Front. Plant Sci.">
        <title>Chromosome-Scale Genome Assembly for Chinese Sour Jujube and Insights Into Its Genome Evolution and Domestication Signature.</title>
        <authorList>
            <person name="Shen L.-Y."/>
            <person name="Luo H."/>
            <person name="Wang X.-L."/>
            <person name="Wang X.-M."/>
            <person name="Qiu X.-J."/>
            <person name="Liu H."/>
            <person name="Zhou S.-S."/>
            <person name="Jia K.-H."/>
            <person name="Nie S."/>
            <person name="Bao Y.-T."/>
            <person name="Zhang R.-G."/>
            <person name="Yun Q.-Z."/>
            <person name="Chai Y.-H."/>
            <person name="Lu J.-Y."/>
            <person name="Li Y."/>
            <person name="Zhao S.-W."/>
            <person name="Mao J.-F."/>
            <person name="Jia S.-G."/>
            <person name="Mao Y.-M."/>
        </authorList>
    </citation>
    <scope>NUCLEOTIDE SEQUENCE</scope>
    <source>
        <strain evidence="9">AT0</strain>
        <tissue evidence="9">Leaf</tissue>
    </source>
</reference>
<dbReference type="InterPro" id="IPR018289">
    <property type="entry name" value="MULE_transposase_dom"/>
</dbReference>
<comment type="caution">
    <text evidence="9">The sequence shown here is derived from an EMBL/GenBank/DDBJ whole genome shotgun (WGS) entry which is preliminary data.</text>
</comment>
<dbReference type="PANTHER" id="PTHR31669">
    <property type="entry name" value="PROTEIN FAR1-RELATED SEQUENCE 10-RELATED"/>
    <property type="match status" value="1"/>
</dbReference>
<comment type="subcellular location">
    <subcellularLocation>
        <location evidence="6">Nucleus</location>
    </subcellularLocation>
</comment>
<accession>A0A978VKJ6</accession>
<feature type="compositionally biased region" description="Basic residues" evidence="7">
    <location>
        <begin position="740"/>
        <end position="751"/>
    </location>
</feature>
<evidence type="ECO:0000256" key="1">
    <source>
        <dbReference type="ARBA" id="ARBA00005889"/>
    </source>
</evidence>
<keyword evidence="6" id="KW-0539">Nucleus</keyword>
<evidence type="ECO:0000256" key="7">
    <source>
        <dbReference type="SAM" id="MobiDB-lite"/>
    </source>
</evidence>
<dbReference type="InterPro" id="IPR004330">
    <property type="entry name" value="FAR1_DNA_bnd_dom"/>
</dbReference>
<dbReference type="InterPro" id="IPR007527">
    <property type="entry name" value="Znf_SWIM"/>
</dbReference>
<feature type="domain" description="SWIM-type" evidence="8">
    <location>
        <begin position="597"/>
        <end position="633"/>
    </location>
</feature>
<evidence type="ECO:0000259" key="8">
    <source>
        <dbReference type="PROSITE" id="PS50966"/>
    </source>
</evidence>
<comment type="function">
    <text evidence="6">Putative transcription activator involved in regulating light control of development.</text>
</comment>
<keyword evidence="2 6" id="KW-0479">Metal-binding</keyword>
<dbReference type="PANTHER" id="PTHR31669:SF280">
    <property type="entry name" value="PROTEIN FAR1-RELATED SEQUENCE 2"/>
    <property type="match status" value="1"/>
</dbReference>
<dbReference type="Pfam" id="PF10551">
    <property type="entry name" value="MULE"/>
    <property type="match status" value="1"/>
</dbReference>
<organism evidence="9 10">
    <name type="scientific">Ziziphus jujuba var. spinosa</name>
    <dbReference type="NCBI Taxonomy" id="714518"/>
    <lineage>
        <taxon>Eukaryota</taxon>
        <taxon>Viridiplantae</taxon>
        <taxon>Streptophyta</taxon>
        <taxon>Embryophyta</taxon>
        <taxon>Tracheophyta</taxon>
        <taxon>Spermatophyta</taxon>
        <taxon>Magnoliopsida</taxon>
        <taxon>eudicotyledons</taxon>
        <taxon>Gunneridae</taxon>
        <taxon>Pentapetalae</taxon>
        <taxon>rosids</taxon>
        <taxon>fabids</taxon>
        <taxon>Rosales</taxon>
        <taxon>Rhamnaceae</taxon>
        <taxon>Paliureae</taxon>
        <taxon>Ziziphus</taxon>
    </lineage>
</organism>
<dbReference type="GO" id="GO:0006355">
    <property type="term" value="P:regulation of DNA-templated transcription"/>
    <property type="evidence" value="ECO:0007669"/>
    <property type="project" value="UniProtKB-UniRule"/>
</dbReference>
<feature type="region of interest" description="Disordered" evidence="7">
    <location>
        <begin position="731"/>
        <end position="766"/>
    </location>
</feature>
<sequence>MEIDVTDIDAMCCLKLGHVGEATLGCSFKGAERREIRLLRSKLEFIFSSMEIDLELPTCDREKIDIGSNINVDDVNTMRRNNVEEEHVNSSVPSENLEETHGSNANQIVSSDQDQLDVNIVKVDGLNKGSICEPCSGLEFESKEEAYSFYREYARSVGFGITIKASRRSKKSGKFIDIKIVCSRFGNKRESGATVNPRPCIKTDCKASMHMKRKENGKWVIHGFIKEHNHEICPDDFYYAIRGRNKQSAIVACEKKGLQLALDEGDVQIMLEHFMCMQEDNPNFFYALDLDHEKRLKSVFWVYAKGRHDYSKFYDVVFFDTFYVRNKYKIPFIPIVGVNNHFQYILLGCALVGEETKETFVWLMRTWLKAMGSQSPRVIITDQDKLFKEAVADVFPDARHCFCLWHVLRRIPENLGCMMNQNQNFMEKFNKCIYRSWTEEQFERKWWKMVDRFELTENEWVHSLYEDRKMWVPNYMKDTFLAGMSTTERSGSVTSFFDKYIFPETMLKEFIGRLYKEYLKDNCDMEATADFETRHKQPGLRSLSPFEKQMSSVYTEAIFKKFQVEVLGVGSCHLKKQSENEAAVIFQVDDFEKRQNFIVVWNEAERKICCLCRSFEYGGFLCRHALLVLQISGTANIPSHYILKRWTRDAKVNQTNIEIPKRLNFRFQRFNDLCKLAIKLGEEGSLSPEACHIALQALDEVLKQCVDVNNSVRSVLEPNMSAFPGFLNVEEKHGNSMGKSTKKKKTYRKRKGQSDPERTTGRMQESRQQMEQMNSRARNLDNCYIPQQDMQEVLGSRAPAIDDYYAAQDSIQGVGRLNSVSPIGDGYYCNQQGMQGQLHLASTRVGHYGTQQNMQGLLQGQPSFRVAAMHGCFNIQDNMQDVVCI</sequence>
<dbReference type="AlphaFoldDB" id="A0A978VKJ6"/>
<protein>
    <recommendedName>
        <fullName evidence="6">Protein FAR1-RELATED SEQUENCE</fullName>
    </recommendedName>
</protein>
<gene>
    <name evidence="9" type="ORF">FEM48_Zijuj04G0150500</name>
</gene>
<evidence type="ECO:0000313" key="10">
    <source>
        <dbReference type="Proteomes" id="UP000813462"/>
    </source>
</evidence>
<evidence type="ECO:0000313" key="9">
    <source>
        <dbReference type="EMBL" id="KAH7533615.1"/>
    </source>
</evidence>
<keyword evidence="4 6" id="KW-0862">Zinc</keyword>
<name>A0A978VKJ6_ZIZJJ</name>
<evidence type="ECO:0000256" key="5">
    <source>
        <dbReference type="PROSITE-ProRule" id="PRU00325"/>
    </source>
</evidence>
<dbReference type="InterPro" id="IPR006564">
    <property type="entry name" value="Znf_PMZ"/>
</dbReference>
<keyword evidence="3 5" id="KW-0863">Zinc-finger</keyword>